<sequence>MDAGCPPRMAGCPAGADGVEGHGDCKLPRSNGAIESAGGDASMYDSQDLDGRDLSAEHAEEERRLQEVVRDRVWLIFHHFHDNAMGKFGAGPRTLDANDFHDILEQSFYEEVARMLPANSASPTQAEIEISSQIRYKIVFTHDCQAQSCSDMSCQLCINNPKRPCGDVIYKKKYFENDLLMAKCGGPIKIRLLDIQTNELVKISTTLELFILKGPSYDQKFPNGIPHCACDGLAQCQLLMVEQDEKDERGQKVVIPLLQSDYLPNQPNGKVYVRLQDGEATLPNVKVFKSSEALLGGRRTPFRLYAGVPRDAALSPESVIPAVDPKGFVVATQRAKLQEKKERPFLDDPIASLEQIGGRRVETLGCLGEKKLELPHGTPGKVHVVRDFLKLGSMIQGHPQQKKEVLTLLKMNELQWAEAWEHAETAVQADNQLRVWWFNQSDLQTGLLYECETGEVKLKHPVGLIQMADTPHVMPCKDLPQDQQECINNLHTNATENYNKPGHPGWEVYPFDSVEFKTVCSRAGVPISALTQ</sequence>
<dbReference type="EMBL" id="CAJHUC010001553">
    <property type="protein sequence ID" value="CAD7701500.1"/>
    <property type="molecule type" value="Genomic_DNA"/>
</dbReference>
<dbReference type="GO" id="GO:0043565">
    <property type="term" value="F:sequence-specific DNA binding"/>
    <property type="evidence" value="ECO:0007669"/>
    <property type="project" value="TreeGrafter"/>
</dbReference>
<dbReference type="GO" id="GO:0005634">
    <property type="term" value="C:nucleus"/>
    <property type="evidence" value="ECO:0007669"/>
    <property type="project" value="TreeGrafter"/>
</dbReference>
<dbReference type="OrthoDB" id="505967at2759"/>
<dbReference type="PANTHER" id="PTHR31713:SF96">
    <property type="entry name" value="OS02G0562300 PROTEIN"/>
    <property type="match status" value="1"/>
</dbReference>
<name>A0A8S1J634_9CHLO</name>
<gene>
    <name evidence="1" type="ORF">OSTQU699_LOCUS6858</name>
</gene>
<protein>
    <submittedName>
        <fullName evidence="1">Uncharacterized protein</fullName>
    </submittedName>
</protein>
<accession>A0A8S1J634</accession>
<comment type="caution">
    <text evidence="1">The sequence shown here is derived from an EMBL/GenBank/DDBJ whole genome shotgun (WGS) entry which is preliminary data.</text>
</comment>
<reference evidence="1" key="1">
    <citation type="submission" date="2020-12" db="EMBL/GenBank/DDBJ databases">
        <authorList>
            <person name="Iha C."/>
        </authorList>
    </citation>
    <scope>NUCLEOTIDE SEQUENCE</scope>
</reference>
<proteinExistence type="predicted"/>
<dbReference type="GO" id="GO:0005516">
    <property type="term" value="F:calmodulin binding"/>
    <property type="evidence" value="ECO:0007669"/>
    <property type="project" value="InterPro"/>
</dbReference>
<dbReference type="GO" id="GO:0080142">
    <property type="term" value="P:regulation of salicylic acid biosynthetic process"/>
    <property type="evidence" value="ECO:0007669"/>
    <property type="project" value="TreeGrafter"/>
</dbReference>
<dbReference type="AlphaFoldDB" id="A0A8S1J634"/>
<dbReference type="InterPro" id="IPR012416">
    <property type="entry name" value="CBP60"/>
</dbReference>
<evidence type="ECO:0000313" key="2">
    <source>
        <dbReference type="Proteomes" id="UP000708148"/>
    </source>
</evidence>
<dbReference type="Proteomes" id="UP000708148">
    <property type="component" value="Unassembled WGS sequence"/>
</dbReference>
<keyword evidence="2" id="KW-1185">Reference proteome</keyword>
<evidence type="ECO:0000313" key="1">
    <source>
        <dbReference type="EMBL" id="CAD7701500.1"/>
    </source>
</evidence>
<dbReference type="GO" id="GO:0003700">
    <property type="term" value="F:DNA-binding transcription factor activity"/>
    <property type="evidence" value="ECO:0007669"/>
    <property type="project" value="TreeGrafter"/>
</dbReference>
<dbReference type="PANTHER" id="PTHR31713">
    <property type="entry name" value="OS02G0177800 PROTEIN"/>
    <property type="match status" value="1"/>
</dbReference>
<organism evidence="1 2">
    <name type="scientific">Ostreobium quekettii</name>
    <dbReference type="NCBI Taxonomy" id="121088"/>
    <lineage>
        <taxon>Eukaryota</taxon>
        <taxon>Viridiplantae</taxon>
        <taxon>Chlorophyta</taxon>
        <taxon>core chlorophytes</taxon>
        <taxon>Ulvophyceae</taxon>
        <taxon>TCBD clade</taxon>
        <taxon>Bryopsidales</taxon>
        <taxon>Ostreobineae</taxon>
        <taxon>Ostreobiaceae</taxon>
        <taxon>Ostreobium</taxon>
    </lineage>
</organism>